<protein>
    <submittedName>
        <fullName evidence="1">AAA ATPase, central domain protein</fullName>
    </submittedName>
</protein>
<comment type="caution">
    <text evidence="1">The sequence shown here is derived from an EMBL/GenBank/DDBJ whole genome shotgun (WGS) entry which is preliminary data.</text>
</comment>
<dbReference type="EMBL" id="LUTY01002933">
    <property type="protein sequence ID" value="OAD19129.1"/>
    <property type="molecule type" value="Genomic_DNA"/>
</dbReference>
<dbReference type="Gene3D" id="3.40.50.300">
    <property type="entry name" value="P-loop containing nucleotide triphosphate hydrolases"/>
    <property type="match status" value="1"/>
</dbReference>
<keyword evidence="2" id="KW-1185">Reference proteome</keyword>
<dbReference type="Proteomes" id="UP000076962">
    <property type="component" value="Unassembled WGS sequence"/>
</dbReference>
<accession>A0A176RTQ9</accession>
<gene>
    <name evidence="1" type="ORF">THIOM_005254</name>
</gene>
<evidence type="ECO:0000313" key="2">
    <source>
        <dbReference type="Proteomes" id="UP000076962"/>
    </source>
</evidence>
<sequence>MTSSELIKQLFLSFNNKDNDAFVQAAREYIEREKRKKHTIVAKELEKALYQSATVSNNQRRFKQSLPIPRDTEKGFPLLEIQHFEQDFDSLILSQETKAQLERIIREFKDADILATYNLNYKKKVLLCGKPGTGKTFSAQIISSVLNIPLIYIRFD</sequence>
<reference evidence="1 2" key="1">
    <citation type="submission" date="2016-05" db="EMBL/GenBank/DDBJ databases">
        <title>Single-cell genome of chain-forming Candidatus Thiomargarita nelsonii and comparison to other large sulfur-oxidizing bacteria.</title>
        <authorList>
            <person name="Winkel M."/>
            <person name="Salman V."/>
            <person name="Woyke T."/>
            <person name="Schulz-Vogt H."/>
            <person name="Richter M."/>
            <person name="Flood B."/>
            <person name="Bailey J."/>
            <person name="Amann R."/>
            <person name="Mussmann M."/>
        </authorList>
    </citation>
    <scope>NUCLEOTIDE SEQUENCE [LARGE SCALE GENOMIC DNA]</scope>
    <source>
        <strain evidence="1 2">THI036</strain>
    </source>
</reference>
<dbReference type="SUPFAM" id="SSF52540">
    <property type="entry name" value="P-loop containing nucleoside triphosphate hydrolases"/>
    <property type="match status" value="1"/>
</dbReference>
<evidence type="ECO:0000313" key="1">
    <source>
        <dbReference type="EMBL" id="OAD19129.1"/>
    </source>
</evidence>
<dbReference type="AlphaFoldDB" id="A0A176RTQ9"/>
<feature type="non-terminal residue" evidence="1">
    <location>
        <position position="156"/>
    </location>
</feature>
<name>A0A176RTQ9_9GAMM</name>
<organism evidence="1 2">
    <name type="scientific">Candidatus Thiomargarita nelsonii</name>
    <dbReference type="NCBI Taxonomy" id="1003181"/>
    <lineage>
        <taxon>Bacteria</taxon>
        <taxon>Pseudomonadati</taxon>
        <taxon>Pseudomonadota</taxon>
        <taxon>Gammaproteobacteria</taxon>
        <taxon>Thiotrichales</taxon>
        <taxon>Thiotrichaceae</taxon>
        <taxon>Thiomargarita</taxon>
    </lineage>
</organism>
<dbReference type="InterPro" id="IPR027417">
    <property type="entry name" value="P-loop_NTPase"/>
</dbReference>
<proteinExistence type="predicted"/>